<dbReference type="InterPro" id="IPR036271">
    <property type="entry name" value="Tet_transcr_reg_TetR-rel_C_sf"/>
</dbReference>
<dbReference type="SUPFAM" id="SSF48498">
    <property type="entry name" value="Tetracyclin repressor-like, C-terminal domain"/>
    <property type="match status" value="1"/>
</dbReference>
<evidence type="ECO:0000313" key="6">
    <source>
        <dbReference type="Proteomes" id="UP000625804"/>
    </source>
</evidence>
<proteinExistence type="predicted"/>
<feature type="DNA-binding region" description="H-T-H motif" evidence="3">
    <location>
        <begin position="60"/>
        <end position="79"/>
    </location>
</feature>
<comment type="caution">
    <text evidence="5">The sequence shown here is derived from an EMBL/GenBank/DDBJ whole genome shotgun (WGS) entry which is preliminary data.</text>
</comment>
<dbReference type="Pfam" id="PF17932">
    <property type="entry name" value="TetR_C_24"/>
    <property type="match status" value="1"/>
</dbReference>
<dbReference type="InterPro" id="IPR009057">
    <property type="entry name" value="Homeodomain-like_sf"/>
</dbReference>
<gene>
    <name evidence="5" type="ORF">HR057_14695</name>
</gene>
<dbReference type="InterPro" id="IPR001647">
    <property type="entry name" value="HTH_TetR"/>
</dbReference>
<dbReference type="Gene3D" id="1.10.357.10">
    <property type="entry name" value="Tetracycline Repressor, domain 2"/>
    <property type="match status" value="1"/>
</dbReference>
<dbReference type="Pfam" id="PF00440">
    <property type="entry name" value="TetR_N"/>
    <property type="match status" value="1"/>
</dbReference>
<sequence>MLSNNWAVCNFFLGRRRKILTTKREVPASVKDEKLIQKRRDQMIKGAVKLFINKGFHRSTTREIAKAAGFSIGTLYEYIRKKEDVLYLVCDAIYDQVQERLQEVIDTDRGNIESLREAVRAYFKVMDEMQDEVLVMYQEAKSLTKDALPYVLEKELDMVAMFQKVIEGCVRNKELMLNEQEIKLVSHNIFVQGQMWAFRRWILRKLYTLEEYTELQINQLLYGVQGRKE</sequence>
<dbReference type="InterPro" id="IPR050624">
    <property type="entry name" value="HTH-type_Tx_Regulator"/>
</dbReference>
<evidence type="ECO:0000256" key="3">
    <source>
        <dbReference type="PROSITE-ProRule" id="PRU00335"/>
    </source>
</evidence>
<evidence type="ECO:0000256" key="2">
    <source>
        <dbReference type="ARBA" id="ARBA00023125"/>
    </source>
</evidence>
<dbReference type="PANTHER" id="PTHR43479">
    <property type="entry name" value="ACREF/ENVCD OPERON REPRESSOR-RELATED"/>
    <property type="match status" value="1"/>
</dbReference>
<dbReference type="Proteomes" id="UP000625804">
    <property type="component" value="Unassembled WGS sequence"/>
</dbReference>
<evidence type="ECO:0000313" key="5">
    <source>
        <dbReference type="EMBL" id="NSL53003.1"/>
    </source>
</evidence>
<reference evidence="5" key="1">
    <citation type="submission" date="2020-06" db="EMBL/GenBank/DDBJ databases">
        <title>A novel thermopfilic bacterium from Erzurum, Turkey.</title>
        <authorList>
            <person name="Adiguzel A."/>
            <person name="Ay H."/>
            <person name="Baltaci M.O."/>
        </authorList>
    </citation>
    <scope>NUCLEOTIDE SEQUENCE</scope>
    <source>
        <strain evidence="5">P2</strain>
    </source>
</reference>
<keyword evidence="1" id="KW-0678">Repressor</keyword>
<feature type="domain" description="HTH tetR-type" evidence="4">
    <location>
        <begin position="37"/>
        <end position="97"/>
    </location>
</feature>
<dbReference type="AlphaFoldDB" id="A0A8J8KDG9"/>
<dbReference type="Gene3D" id="1.10.10.60">
    <property type="entry name" value="Homeodomain-like"/>
    <property type="match status" value="1"/>
</dbReference>
<organism evidence="5 6">
    <name type="scientific">Calidifontibacillus erzurumensis</name>
    <dbReference type="NCBI Taxonomy" id="2741433"/>
    <lineage>
        <taxon>Bacteria</taxon>
        <taxon>Bacillati</taxon>
        <taxon>Bacillota</taxon>
        <taxon>Bacilli</taxon>
        <taxon>Bacillales</taxon>
        <taxon>Bacillaceae</taxon>
        <taxon>Calidifontibacillus/Schinkia group</taxon>
        <taxon>Calidifontibacillus</taxon>
    </lineage>
</organism>
<keyword evidence="6" id="KW-1185">Reference proteome</keyword>
<dbReference type="PROSITE" id="PS50977">
    <property type="entry name" value="HTH_TETR_2"/>
    <property type="match status" value="1"/>
</dbReference>
<dbReference type="PANTHER" id="PTHR43479:SF11">
    <property type="entry name" value="ACREF_ENVCD OPERON REPRESSOR-RELATED"/>
    <property type="match status" value="1"/>
</dbReference>
<name>A0A8J8KDG9_9BACI</name>
<evidence type="ECO:0000259" key="4">
    <source>
        <dbReference type="PROSITE" id="PS50977"/>
    </source>
</evidence>
<evidence type="ECO:0000256" key="1">
    <source>
        <dbReference type="ARBA" id="ARBA00022491"/>
    </source>
</evidence>
<protein>
    <submittedName>
        <fullName evidence="5">TetR/AcrR family transcriptional regulator</fullName>
    </submittedName>
</protein>
<dbReference type="GO" id="GO:0003677">
    <property type="term" value="F:DNA binding"/>
    <property type="evidence" value="ECO:0007669"/>
    <property type="project" value="UniProtKB-UniRule"/>
</dbReference>
<dbReference type="PRINTS" id="PR00455">
    <property type="entry name" value="HTHTETR"/>
</dbReference>
<dbReference type="SUPFAM" id="SSF46689">
    <property type="entry name" value="Homeodomain-like"/>
    <property type="match status" value="1"/>
</dbReference>
<dbReference type="InterPro" id="IPR041490">
    <property type="entry name" value="KstR2_TetR_C"/>
</dbReference>
<keyword evidence="2 3" id="KW-0238">DNA-binding</keyword>
<dbReference type="EMBL" id="JABTTE010000025">
    <property type="protein sequence ID" value="NSL53003.1"/>
    <property type="molecule type" value="Genomic_DNA"/>
</dbReference>
<accession>A0A8J8KDG9</accession>